<evidence type="ECO:0000313" key="2">
    <source>
        <dbReference type="EMBL" id="MBS9338530.1"/>
    </source>
</evidence>
<dbReference type="InterPro" id="IPR006440">
    <property type="entry name" value="Doc"/>
</dbReference>
<dbReference type="EMBL" id="JAAMFK010000003">
    <property type="protein sequence ID" value="MBS9338530.1"/>
    <property type="molecule type" value="Genomic_DNA"/>
</dbReference>
<reference evidence="2 3" key="1">
    <citation type="submission" date="2020-02" db="EMBL/GenBank/DDBJ databases">
        <title>Fructobacillus sp. isolated from paper mulberry of Taiwan.</title>
        <authorList>
            <person name="Lin S.-T."/>
        </authorList>
    </citation>
    <scope>NUCLEOTIDE SEQUENCE [LARGE SCALE GENOMIC DNA]</scope>
    <source>
        <strain evidence="2 3">M2-14</strain>
    </source>
</reference>
<dbReference type="InterPro" id="IPR003812">
    <property type="entry name" value="Fido"/>
</dbReference>
<protein>
    <submittedName>
        <fullName evidence="2">Type II toxin-antitoxin system death-on-curing family toxin</fullName>
    </submittedName>
</protein>
<keyword evidence="3" id="KW-1185">Reference proteome</keyword>
<comment type="caution">
    <text evidence="2">The sequence shown here is derived from an EMBL/GenBank/DDBJ whole genome shotgun (WGS) entry which is preliminary data.</text>
</comment>
<evidence type="ECO:0000259" key="1">
    <source>
        <dbReference type="Pfam" id="PF02661"/>
    </source>
</evidence>
<dbReference type="Pfam" id="PF02661">
    <property type="entry name" value="Fic"/>
    <property type="match status" value="1"/>
</dbReference>
<evidence type="ECO:0000313" key="3">
    <source>
        <dbReference type="Proteomes" id="UP001519504"/>
    </source>
</evidence>
<proteinExistence type="predicted"/>
<sequence length="223" mass="25929">MQKISGVIGVLIYSHDNRKQLEEIKRLLLKNNLFSVSKKIKFSTIKKFRNKKQTYRLMKVANNYVTYSFAMFTIATIDLTVVDLKYFNAKAETMFETDSIYGLKDEEGLEGVLAMCNQFAFGREYHPTVIDKTAYLWYTLARKQLFHNGNKRTAILASLTFLHLNFIGFKNIDGDELYALTVKIAEGKITQVELKAYIIKNSVLNFRRMNEYNESARLYSFSE</sequence>
<dbReference type="InterPro" id="IPR053737">
    <property type="entry name" value="Type_II_TA_Toxin"/>
</dbReference>
<dbReference type="Gene3D" id="1.20.120.1870">
    <property type="entry name" value="Fic/DOC protein, Fido domain"/>
    <property type="match status" value="1"/>
</dbReference>
<dbReference type="RefSeq" id="WP_213808816.1">
    <property type="nucleotide sequence ID" value="NZ_JAAMFK010000003.1"/>
</dbReference>
<dbReference type="NCBIfam" id="TIGR01550">
    <property type="entry name" value="DOC_P1"/>
    <property type="match status" value="1"/>
</dbReference>
<dbReference type="Proteomes" id="UP001519504">
    <property type="component" value="Unassembled WGS sequence"/>
</dbReference>
<feature type="domain" description="Fido" evidence="1">
    <location>
        <begin position="101"/>
        <end position="162"/>
    </location>
</feature>
<accession>A0ABS5QZA1</accession>
<organism evidence="2 3">
    <name type="scientific">Fructobacillus broussonetiae</name>
    <dbReference type="NCBI Taxonomy" id="2713173"/>
    <lineage>
        <taxon>Bacteria</taxon>
        <taxon>Bacillati</taxon>
        <taxon>Bacillota</taxon>
        <taxon>Bacilli</taxon>
        <taxon>Lactobacillales</taxon>
        <taxon>Lactobacillaceae</taxon>
        <taxon>Fructobacillus</taxon>
    </lineage>
</organism>
<name>A0ABS5QZA1_9LACO</name>
<gene>
    <name evidence="2" type="ORF">G6R29_02620</name>
</gene>